<dbReference type="VEuPathDB" id="AmoebaDB:KM1_160190"/>
<dbReference type="Proteomes" id="UP000078387">
    <property type="component" value="Unassembled WGS sequence"/>
</dbReference>
<organism evidence="1 2">
    <name type="scientific">Entamoeba histolytica</name>
    <dbReference type="NCBI Taxonomy" id="5759"/>
    <lineage>
        <taxon>Eukaryota</taxon>
        <taxon>Amoebozoa</taxon>
        <taxon>Evosea</taxon>
        <taxon>Archamoebae</taxon>
        <taxon>Mastigamoebida</taxon>
        <taxon>Entamoebidae</taxon>
        <taxon>Entamoeba</taxon>
    </lineage>
</organism>
<dbReference type="OMA" id="PEMEFQT"/>
<dbReference type="VEuPathDB" id="AmoebaDB:EHI8A_091350"/>
<dbReference type="EMBL" id="BDEQ01000001">
    <property type="protein sequence ID" value="GAT93818.1"/>
    <property type="molecule type" value="Genomic_DNA"/>
</dbReference>
<protein>
    <recommendedName>
        <fullName evidence="3">TLDc domain-containing protein</fullName>
    </recommendedName>
</protein>
<dbReference type="VEuPathDB" id="AmoebaDB:EHI5A_131880"/>
<dbReference type="VEuPathDB" id="AmoebaDB:EHI_007890"/>
<comment type="caution">
    <text evidence="1">The sequence shown here is derived from an EMBL/GenBank/DDBJ whole genome shotgun (WGS) entry which is preliminary data.</text>
</comment>
<sequence length="151" mass="17918">MSECIIFDSDLQGWNKEEFCKSILNKSYLSFYIQTNSNLVFGFHLTKSIKIIDYYSYDSQLSFFLYFPNKKQLPSNPMNQWIGICIPTEERNTLFHLGMNDFESDVNFLTIRNTKLFSRVHLLDDFFLLEEGDILPEMEFQILRLIVIQVL</sequence>
<evidence type="ECO:0000313" key="2">
    <source>
        <dbReference type="Proteomes" id="UP000078387"/>
    </source>
</evidence>
<evidence type="ECO:0000313" key="1">
    <source>
        <dbReference type="EMBL" id="GAT93818.1"/>
    </source>
</evidence>
<accession>A0A5K1VQP8</accession>
<proteinExistence type="predicted"/>
<reference evidence="1 2" key="1">
    <citation type="submission" date="2016-05" db="EMBL/GenBank/DDBJ databases">
        <title>First whole genome sequencing of Entamoeba histolytica HM1:IMSS-clone-6.</title>
        <authorList>
            <person name="Mukherjee Avik.K."/>
            <person name="Izumyama S."/>
            <person name="Nakada-Tsukui K."/>
            <person name="Nozaki T."/>
        </authorList>
    </citation>
    <scope>NUCLEOTIDE SEQUENCE [LARGE SCALE GENOMIC DNA]</scope>
    <source>
        <strain evidence="1 2">HM1:IMSS clone 6</strain>
    </source>
</reference>
<evidence type="ECO:0008006" key="3">
    <source>
        <dbReference type="Google" id="ProtNLM"/>
    </source>
</evidence>
<dbReference type="VEuPathDB" id="AmoebaDB:EHI7A_089410"/>
<dbReference type="AlphaFoldDB" id="A0A5K1VQP8"/>
<gene>
    <name evidence="1" type="ORF">CL6EHI_007890</name>
</gene>
<name>A0A5K1VQP8_ENTHI</name>